<keyword evidence="4 6" id="KW-0143">Chaperone</keyword>
<dbReference type="InterPro" id="IPR018370">
    <property type="entry name" value="Chaperonin_Cpn60_CS"/>
</dbReference>
<comment type="similarity">
    <text evidence="1 6 7">Belongs to the chaperonin (HSP60) family.</text>
</comment>
<feature type="binding site" evidence="6">
    <location>
        <position position="415"/>
    </location>
    <ligand>
        <name>ATP</name>
        <dbReference type="ChEBI" id="CHEBI:30616"/>
    </ligand>
</feature>
<dbReference type="NCBIfam" id="NF009489">
    <property type="entry name" value="PRK12851.1"/>
    <property type="match status" value="1"/>
</dbReference>
<organism evidence="9 10">
    <name type="scientific">Polaribacter ponticola</name>
    <dbReference type="NCBI Taxonomy" id="2978475"/>
    <lineage>
        <taxon>Bacteria</taxon>
        <taxon>Pseudomonadati</taxon>
        <taxon>Bacteroidota</taxon>
        <taxon>Flavobacteriia</taxon>
        <taxon>Flavobacteriales</taxon>
        <taxon>Flavobacteriaceae</taxon>
    </lineage>
</organism>
<evidence type="ECO:0000256" key="3">
    <source>
        <dbReference type="ARBA" id="ARBA00022840"/>
    </source>
</evidence>
<evidence type="ECO:0000256" key="2">
    <source>
        <dbReference type="ARBA" id="ARBA00022741"/>
    </source>
</evidence>
<name>A0ABT5SA82_9FLAO</name>
<dbReference type="EMBL" id="JAOSLC020000003">
    <property type="protein sequence ID" value="MDD7915026.1"/>
    <property type="molecule type" value="Genomic_DNA"/>
</dbReference>
<dbReference type="NCBIfam" id="NF009487">
    <property type="entry name" value="PRK12849.1"/>
    <property type="match status" value="1"/>
</dbReference>
<dbReference type="RefSeq" id="WP_265725603.1">
    <property type="nucleotide sequence ID" value="NZ_JAOSLC020000003.1"/>
</dbReference>
<dbReference type="NCBIfam" id="NF000592">
    <property type="entry name" value="PRK00013.1"/>
    <property type="match status" value="1"/>
</dbReference>
<evidence type="ECO:0000313" key="10">
    <source>
        <dbReference type="Proteomes" id="UP001151478"/>
    </source>
</evidence>
<dbReference type="PANTHER" id="PTHR45633">
    <property type="entry name" value="60 KDA HEAT SHOCK PROTEIN, MITOCHONDRIAL"/>
    <property type="match status" value="1"/>
</dbReference>
<evidence type="ECO:0000256" key="5">
    <source>
        <dbReference type="ARBA" id="ARBA00023235"/>
    </source>
</evidence>
<evidence type="ECO:0000256" key="4">
    <source>
        <dbReference type="ARBA" id="ARBA00023186"/>
    </source>
</evidence>
<keyword evidence="5 6" id="KW-0413">Isomerase</keyword>
<comment type="caution">
    <text evidence="9">The sequence shown here is derived from an EMBL/GenBank/DDBJ whole genome shotgun (WGS) entry which is preliminary data.</text>
</comment>
<accession>A0ABT5SA82</accession>
<dbReference type="PRINTS" id="PR00298">
    <property type="entry name" value="CHAPERONIN60"/>
</dbReference>
<evidence type="ECO:0000256" key="7">
    <source>
        <dbReference type="RuleBase" id="RU000418"/>
    </source>
</evidence>
<dbReference type="InterPro" id="IPR027413">
    <property type="entry name" value="GROEL-like_equatorial_sf"/>
</dbReference>
<proteinExistence type="inferred from homology"/>
<dbReference type="Gene3D" id="1.10.560.10">
    <property type="entry name" value="GroEL-like equatorial domain"/>
    <property type="match status" value="1"/>
</dbReference>
<dbReference type="SUPFAM" id="SSF52029">
    <property type="entry name" value="GroEL apical domain-like"/>
    <property type="match status" value="1"/>
</dbReference>
<keyword evidence="10" id="KW-1185">Reference proteome</keyword>
<dbReference type="Proteomes" id="UP001151478">
    <property type="component" value="Unassembled WGS sequence"/>
</dbReference>
<feature type="binding site" evidence="6">
    <location>
        <position position="50"/>
    </location>
    <ligand>
        <name>ATP</name>
        <dbReference type="ChEBI" id="CHEBI:30616"/>
    </ligand>
</feature>
<dbReference type="PROSITE" id="PS00296">
    <property type="entry name" value="CHAPERONINS_CPN60"/>
    <property type="match status" value="1"/>
</dbReference>
<feature type="binding site" evidence="6">
    <location>
        <begin position="86"/>
        <end position="90"/>
    </location>
    <ligand>
        <name>ATP</name>
        <dbReference type="ChEBI" id="CHEBI:30616"/>
    </ligand>
</feature>
<dbReference type="NCBIfam" id="TIGR02348">
    <property type="entry name" value="GroEL"/>
    <property type="match status" value="1"/>
</dbReference>
<dbReference type="NCBIfam" id="NF009488">
    <property type="entry name" value="PRK12850.1"/>
    <property type="match status" value="1"/>
</dbReference>
<dbReference type="CDD" id="cd03344">
    <property type="entry name" value="GroEL"/>
    <property type="match status" value="1"/>
</dbReference>
<comment type="subcellular location">
    <subcellularLocation>
        <location evidence="6">Cytoplasm</location>
    </subcellularLocation>
</comment>
<keyword evidence="2 6" id="KW-0547">Nucleotide-binding</keyword>
<dbReference type="EC" id="5.6.1.7" evidence="6"/>
<keyword evidence="3 6" id="KW-0067">ATP-binding</keyword>
<feature type="binding site" evidence="6">
    <location>
        <begin position="29"/>
        <end position="32"/>
    </location>
    <ligand>
        <name>ATP</name>
        <dbReference type="ChEBI" id="CHEBI:30616"/>
    </ligand>
</feature>
<evidence type="ECO:0000313" key="9">
    <source>
        <dbReference type="EMBL" id="MDD7915026.1"/>
    </source>
</evidence>
<reference evidence="9" key="1">
    <citation type="submission" date="2023-02" db="EMBL/GenBank/DDBJ databases">
        <title>Polaribacter ponticola sp. nov., isolated from seawater.</title>
        <authorList>
            <person name="Baek J.H."/>
            <person name="Kim J.M."/>
            <person name="Choi D.G."/>
            <person name="Jeon C.O."/>
        </authorList>
    </citation>
    <scope>NUCLEOTIDE SEQUENCE</scope>
    <source>
        <strain evidence="9">MSW5</strain>
    </source>
</reference>
<protein>
    <recommendedName>
        <fullName evidence="6">Chaperonin GroEL</fullName>
        <ecNumber evidence="6">5.6.1.7</ecNumber>
    </recommendedName>
    <alternativeName>
        <fullName evidence="6">60 kDa chaperonin</fullName>
    </alternativeName>
    <alternativeName>
        <fullName evidence="6">Chaperonin-60</fullName>
        <shortName evidence="6">Cpn60</shortName>
    </alternativeName>
</protein>
<dbReference type="Gene3D" id="3.50.7.10">
    <property type="entry name" value="GroEL"/>
    <property type="match status" value="1"/>
</dbReference>
<evidence type="ECO:0000256" key="1">
    <source>
        <dbReference type="ARBA" id="ARBA00006607"/>
    </source>
</evidence>
<dbReference type="InterPro" id="IPR027409">
    <property type="entry name" value="GroEL-like_apical_dom_sf"/>
</dbReference>
<comment type="caution">
    <text evidence="6">Lacks conserved residue(s) required for the propagation of feature annotation.</text>
</comment>
<keyword evidence="6" id="KW-0963">Cytoplasm</keyword>
<dbReference type="InterPro" id="IPR027410">
    <property type="entry name" value="TCP-1-like_intermed_sf"/>
</dbReference>
<feature type="binding site" evidence="6">
    <location>
        <position position="495"/>
    </location>
    <ligand>
        <name>ATP</name>
        <dbReference type="ChEBI" id="CHEBI:30616"/>
    </ligand>
</feature>
<evidence type="ECO:0000256" key="8">
    <source>
        <dbReference type="RuleBase" id="RU000419"/>
    </source>
</evidence>
<dbReference type="SUPFAM" id="SSF54849">
    <property type="entry name" value="GroEL-intermediate domain like"/>
    <property type="match status" value="1"/>
</dbReference>
<evidence type="ECO:0000256" key="6">
    <source>
        <dbReference type="HAMAP-Rule" id="MF_00600"/>
    </source>
</evidence>
<gene>
    <name evidence="6 9" type="primary">groL</name>
    <name evidence="6" type="synonym">groEL</name>
    <name evidence="9" type="ORF">N5A56_011650</name>
</gene>
<dbReference type="InterPro" id="IPR001844">
    <property type="entry name" value="Cpn60/GroEL"/>
</dbReference>
<sequence>MAKDIKFDIEARDGLKRGVDALANAVKVTLGPKGRNVIISKSFGAPTVTKDGVSVAKEVELENELENMGAQMVKEVASKTNDLAGDGTTTATVLAQAIVKEGLKNVAAGANPMDLKRGIDKAVTAIVADLEKQTQKVGNSSDKIQQVASISANNDAVIGDLIATAFGKVGKEGVITVEEAKGTDTYVDVVEGMQFDRGFLSPYFVTDADKMIADLENPYVLLFDKKISNLQEILPILEPVSQSGRPLLIIAEDVDGQALATLVVNKLRGGLKIAAVKAPGFGDRRKAMLEDIAILTGGTVISEERGFSLENATLDLLGTAEGITIDKDNTTIVNGSGDADAIKARVGQIKSQIETTTSDYDKEKLQERLAKLAGGVAVLYVGAASEVEMKEKKDRVDDALHATRAAVEEGIVAGGGVALVRAKKVLEKITTDNLDETTGVQIVNKAIESPLRTIVENAGGEGSVVINKVLEGKKDFGYDAKSDQYVNMLDAGIIDPKKVTRVALENAASVAGMILTTECALIDIKEDTPAGGMPPMGGGMPGMM</sequence>
<dbReference type="Gene3D" id="3.30.260.10">
    <property type="entry name" value="TCP-1-like chaperonin intermediate domain"/>
    <property type="match status" value="1"/>
</dbReference>
<comment type="subunit">
    <text evidence="6 8">Forms a cylinder of 14 subunits composed of two heptameric rings stacked back-to-back. Interacts with the co-chaperonin GroES.</text>
</comment>
<dbReference type="SUPFAM" id="SSF48592">
    <property type="entry name" value="GroEL equatorial domain-like"/>
    <property type="match status" value="1"/>
</dbReference>
<dbReference type="InterPro" id="IPR002423">
    <property type="entry name" value="Cpn60/GroEL/TCP-1"/>
</dbReference>
<dbReference type="Pfam" id="PF00118">
    <property type="entry name" value="Cpn60_TCP1"/>
    <property type="match status" value="1"/>
</dbReference>
<dbReference type="HAMAP" id="MF_00600">
    <property type="entry name" value="CH60"/>
    <property type="match status" value="1"/>
</dbReference>
<comment type="function">
    <text evidence="6 8">Together with its co-chaperonin GroES, plays an essential role in assisting protein folding. The GroEL-GroES system forms a nano-cage that allows encapsulation of the non-native substrate proteins and provides a physical environment optimized to promote and accelerate protein folding.</text>
</comment>